<evidence type="ECO:0000313" key="3">
    <source>
        <dbReference type="Proteomes" id="UP000009168"/>
    </source>
</evidence>
<protein>
    <submittedName>
        <fullName evidence="2">Transmembrane protein, putative</fullName>
    </submittedName>
</protein>
<dbReference type="EMBL" id="GG662706">
    <property type="protein sequence ID" value="EWS74500.1"/>
    <property type="molecule type" value="Genomic_DNA"/>
</dbReference>
<dbReference type="InParanoid" id="W7X554"/>
<evidence type="ECO:0000313" key="2">
    <source>
        <dbReference type="EMBL" id="EWS74500.1"/>
    </source>
</evidence>
<keyword evidence="1 2" id="KW-0812">Transmembrane</keyword>
<dbReference type="RefSeq" id="XP_012652985.1">
    <property type="nucleotide sequence ID" value="XM_012797531.1"/>
</dbReference>
<keyword evidence="1" id="KW-0472">Membrane</keyword>
<dbReference type="AlphaFoldDB" id="W7X554"/>
<feature type="transmembrane region" description="Helical" evidence="1">
    <location>
        <begin position="121"/>
        <end position="141"/>
    </location>
</feature>
<gene>
    <name evidence="2" type="ORF">TTHERM_000382269</name>
</gene>
<evidence type="ECO:0000256" key="1">
    <source>
        <dbReference type="SAM" id="Phobius"/>
    </source>
</evidence>
<dbReference type="Proteomes" id="UP000009168">
    <property type="component" value="Unassembled WGS sequence"/>
</dbReference>
<keyword evidence="3" id="KW-1185">Reference proteome</keyword>
<keyword evidence="1" id="KW-1133">Transmembrane helix</keyword>
<accession>W7X554</accession>
<proteinExistence type="predicted"/>
<dbReference type="KEGG" id="tet:TTHERM_000382269"/>
<reference evidence="3" key="1">
    <citation type="journal article" date="2006" name="PLoS Biol.">
        <title>Macronuclear genome sequence of the ciliate Tetrahymena thermophila, a model eukaryote.</title>
        <authorList>
            <person name="Eisen J.A."/>
            <person name="Coyne R.S."/>
            <person name="Wu M."/>
            <person name="Wu D."/>
            <person name="Thiagarajan M."/>
            <person name="Wortman J.R."/>
            <person name="Badger J.H."/>
            <person name="Ren Q."/>
            <person name="Amedeo P."/>
            <person name="Jones K.M."/>
            <person name="Tallon L.J."/>
            <person name="Delcher A.L."/>
            <person name="Salzberg S.L."/>
            <person name="Silva J.C."/>
            <person name="Haas B.J."/>
            <person name="Majoros W.H."/>
            <person name="Farzad M."/>
            <person name="Carlton J.M."/>
            <person name="Smith R.K. Jr."/>
            <person name="Garg J."/>
            <person name="Pearlman R.E."/>
            <person name="Karrer K.M."/>
            <person name="Sun L."/>
            <person name="Manning G."/>
            <person name="Elde N.C."/>
            <person name="Turkewitz A.P."/>
            <person name="Asai D.J."/>
            <person name="Wilkes D.E."/>
            <person name="Wang Y."/>
            <person name="Cai H."/>
            <person name="Collins K."/>
            <person name="Stewart B.A."/>
            <person name="Lee S.R."/>
            <person name="Wilamowska K."/>
            <person name="Weinberg Z."/>
            <person name="Ruzzo W.L."/>
            <person name="Wloga D."/>
            <person name="Gaertig J."/>
            <person name="Frankel J."/>
            <person name="Tsao C.-C."/>
            <person name="Gorovsky M.A."/>
            <person name="Keeling P.J."/>
            <person name="Waller R.F."/>
            <person name="Patron N.J."/>
            <person name="Cherry J.M."/>
            <person name="Stover N.A."/>
            <person name="Krieger C.J."/>
            <person name="del Toro C."/>
            <person name="Ryder H.F."/>
            <person name="Williamson S.C."/>
            <person name="Barbeau R.A."/>
            <person name="Hamilton E.P."/>
            <person name="Orias E."/>
        </authorList>
    </citation>
    <scope>NUCLEOTIDE SEQUENCE [LARGE SCALE GENOMIC DNA]</scope>
    <source>
        <strain evidence="3">SB210</strain>
    </source>
</reference>
<dbReference type="GeneID" id="24438678"/>
<sequence>MQTKSSSSSSFIFLKQFKAFLFNLGLFSMRELQISQTYSIETQLFFLNQNKFQQAIILSGFQLSDVQMHSRHFKQFDFLQQAVERLVQFIGSMPFLVLIDSYKAIIASSQFSSSRQSSESIYHAAILFSSFSALSFINSIASFL</sequence>
<name>W7X554_TETTS</name>
<organism evidence="2 3">
    <name type="scientific">Tetrahymena thermophila (strain SB210)</name>
    <dbReference type="NCBI Taxonomy" id="312017"/>
    <lineage>
        <taxon>Eukaryota</taxon>
        <taxon>Sar</taxon>
        <taxon>Alveolata</taxon>
        <taxon>Ciliophora</taxon>
        <taxon>Intramacronucleata</taxon>
        <taxon>Oligohymenophorea</taxon>
        <taxon>Hymenostomatida</taxon>
        <taxon>Tetrahymenina</taxon>
        <taxon>Tetrahymenidae</taxon>
        <taxon>Tetrahymena</taxon>
    </lineage>
</organism>